<reference evidence="1" key="1">
    <citation type="submission" date="2022-10" db="EMBL/GenBank/DDBJ databases">
        <title>Genome sequences of endogenous nimaviruses in decapod crustaceans.</title>
        <authorList>
            <person name="Kawato S."/>
            <person name="Nozaki R."/>
            <person name="Kondo H."/>
            <person name="Hirono I."/>
        </authorList>
    </citation>
    <scope>NUCLEOTIDE SEQUENCE</scope>
    <source>
        <strain evidence="1">Ube2021</strain>
    </source>
</reference>
<organism evidence="1">
    <name type="scientific">Trachysalambria curvirostris majanivirus</name>
    <dbReference type="NCBI Taxonomy" id="2984281"/>
    <lineage>
        <taxon>Viruses</taxon>
        <taxon>Viruses incertae sedis</taxon>
        <taxon>Naldaviricetes</taxon>
        <taxon>Nimaviridae</taxon>
    </lineage>
</organism>
<sequence length="414" mass="48391">MKTFPQTHNKPDCTVVDIYCTNDKDCHIHCNSSAHSTLSHDLLGHDDHSTVTIYLCNRITKQCEPHIIRRGFHDMAIKNLNYLLDKEKELPQDFLHFLKLNNGKYFILSRCRFYESLSLHLSEGNNLDIAIQSIKNEHNIQKEKHLNEKIRLFKNENIINDSDIDLIRSYKLLPYNNNKNEKLLKAQPPFYTNSNKETMNMPLYMQNLFGYRSPTSISSHVILSGAYDYQETRGDYVQHVYAKFNNNHNTSNQDEPTGIQREFYCNEEMHAGIMTAAFRDKAENKILPICICIHPDYLTGPTCKHRTYTNVIDYDQWEKTGIAEFLTDPFNDYNKANSICKKYTTNTTAVFDEREGTFKCQPLAAHLAQSLQFRGPYEPSLILDRDFLNIYNKNQPEGGRKLNIEYLDLLRKFW</sequence>
<protein>
    <submittedName>
        <fullName evidence="1">Wsv306-like protein</fullName>
    </submittedName>
</protein>
<dbReference type="EMBL" id="LC738879">
    <property type="protein sequence ID" value="BDT62933.1"/>
    <property type="molecule type" value="Genomic_DNA"/>
</dbReference>
<accession>A0A9C7F750</accession>
<name>A0A9C7F750_9VIRU</name>
<proteinExistence type="predicted"/>
<evidence type="ECO:0000313" key="1">
    <source>
        <dbReference type="EMBL" id="BDT62933.1"/>
    </source>
</evidence>